<evidence type="ECO:0000313" key="3">
    <source>
        <dbReference type="EMBL" id="KAF2798661.1"/>
    </source>
</evidence>
<feature type="signal peptide" evidence="2">
    <location>
        <begin position="1"/>
        <end position="21"/>
    </location>
</feature>
<protein>
    <submittedName>
        <fullName evidence="3">Uncharacterized protein</fullName>
    </submittedName>
</protein>
<feature type="compositionally biased region" description="Polar residues" evidence="1">
    <location>
        <begin position="366"/>
        <end position="376"/>
    </location>
</feature>
<organism evidence="3 4">
    <name type="scientific">Melanomma pulvis-pyrius CBS 109.77</name>
    <dbReference type="NCBI Taxonomy" id="1314802"/>
    <lineage>
        <taxon>Eukaryota</taxon>
        <taxon>Fungi</taxon>
        <taxon>Dikarya</taxon>
        <taxon>Ascomycota</taxon>
        <taxon>Pezizomycotina</taxon>
        <taxon>Dothideomycetes</taxon>
        <taxon>Pleosporomycetidae</taxon>
        <taxon>Pleosporales</taxon>
        <taxon>Melanommataceae</taxon>
        <taxon>Melanomma</taxon>
    </lineage>
</organism>
<keyword evidence="2" id="KW-0732">Signal</keyword>
<keyword evidence="4" id="KW-1185">Reference proteome</keyword>
<gene>
    <name evidence="3" type="ORF">K505DRAFT_357324</name>
</gene>
<proteinExistence type="predicted"/>
<name>A0A6A6XQ42_9PLEO</name>
<dbReference type="AlphaFoldDB" id="A0A6A6XQ42"/>
<evidence type="ECO:0000256" key="1">
    <source>
        <dbReference type="SAM" id="MobiDB-lite"/>
    </source>
</evidence>
<dbReference type="Proteomes" id="UP000799757">
    <property type="component" value="Unassembled WGS sequence"/>
</dbReference>
<dbReference type="EMBL" id="MU001779">
    <property type="protein sequence ID" value="KAF2798661.1"/>
    <property type="molecule type" value="Genomic_DNA"/>
</dbReference>
<reference evidence="3" key="1">
    <citation type="journal article" date="2020" name="Stud. Mycol.">
        <title>101 Dothideomycetes genomes: a test case for predicting lifestyles and emergence of pathogens.</title>
        <authorList>
            <person name="Haridas S."/>
            <person name="Albert R."/>
            <person name="Binder M."/>
            <person name="Bloem J."/>
            <person name="Labutti K."/>
            <person name="Salamov A."/>
            <person name="Andreopoulos B."/>
            <person name="Baker S."/>
            <person name="Barry K."/>
            <person name="Bills G."/>
            <person name="Bluhm B."/>
            <person name="Cannon C."/>
            <person name="Castanera R."/>
            <person name="Culley D."/>
            <person name="Daum C."/>
            <person name="Ezra D."/>
            <person name="Gonzalez J."/>
            <person name="Henrissat B."/>
            <person name="Kuo A."/>
            <person name="Liang C."/>
            <person name="Lipzen A."/>
            <person name="Lutzoni F."/>
            <person name="Magnuson J."/>
            <person name="Mondo S."/>
            <person name="Nolan M."/>
            <person name="Ohm R."/>
            <person name="Pangilinan J."/>
            <person name="Park H.-J."/>
            <person name="Ramirez L."/>
            <person name="Alfaro M."/>
            <person name="Sun H."/>
            <person name="Tritt A."/>
            <person name="Yoshinaga Y."/>
            <person name="Zwiers L.-H."/>
            <person name="Turgeon B."/>
            <person name="Goodwin S."/>
            <person name="Spatafora J."/>
            <person name="Crous P."/>
            <person name="Grigoriev I."/>
        </authorList>
    </citation>
    <scope>NUCLEOTIDE SEQUENCE</scope>
    <source>
        <strain evidence="3">CBS 109.77</strain>
    </source>
</reference>
<evidence type="ECO:0000256" key="2">
    <source>
        <dbReference type="SAM" id="SignalP"/>
    </source>
</evidence>
<feature type="chain" id="PRO_5025369721" evidence="2">
    <location>
        <begin position="22"/>
        <end position="488"/>
    </location>
</feature>
<feature type="region of interest" description="Disordered" evidence="1">
    <location>
        <begin position="137"/>
        <end position="157"/>
    </location>
</feature>
<dbReference type="OrthoDB" id="10660724at2759"/>
<sequence length="488" mass="54259">MWRSIVILTALILSILELIAAAPAVTSEPEWKAVKNAAGATLPDPKYHPYMDPETCIECTITRTIYKPSVTFYGDDLTLVLGLTETTLITRKSPTPTPNPTPERWLTFEWEHERRNCYSPWRGHDLPESCAPRIWRRPAPSPKAPKPLHDFGDADENNPNPYRLTSLELANYGPGSGIHCFPRNGTMGLHRNIGISSVRQAAKTHCAVAAQEYGVKDGMIQFQPSNVTDYLNFNAGWKRYTYFNDYQSEYVQISVRQGFGLQGSITNRVYPISERTCRSMLLSTAEKCSNPGEDGSGVSIYNGEIVMEMDSRYLTEAERPEVPEFLAYANPGYTLSSITAGHPPSSPITAVTGPVSYVSAPRTRSRSLQPTRSSTHGAHYAATPTHGEPAPPSIPMPTLVRWTPEWFNHSLNAPRGSLFVSIDREMPIYNAGSTELKAFVEWYDAMLKAGRAKGTILVPVRTDWGALGMLYTTRYSVSYDLVPPNHHS</sequence>
<feature type="region of interest" description="Disordered" evidence="1">
    <location>
        <begin position="363"/>
        <end position="393"/>
    </location>
</feature>
<accession>A0A6A6XQ42</accession>
<evidence type="ECO:0000313" key="4">
    <source>
        <dbReference type="Proteomes" id="UP000799757"/>
    </source>
</evidence>